<accession>A0ABN8K6A4</accession>
<dbReference type="PANTHER" id="PTHR45947">
    <property type="entry name" value="SULFOQUINOVOSYL TRANSFERASE SQD2"/>
    <property type="match status" value="1"/>
</dbReference>
<protein>
    <submittedName>
        <fullName evidence="2">Enzyme</fullName>
        <ecNumber evidence="2">2.4.-.-</ecNumber>
    </submittedName>
</protein>
<reference evidence="2 3" key="1">
    <citation type="submission" date="2022-03" db="EMBL/GenBank/DDBJ databases">
        <authorList>
            <person name="Brunel B."/>
        </authorList>
    </citation>
    <scope>NUCLEOTIDE SEQUENCE [LARGE SCALE GENOMIC DNA]</scope>
    <source>
        <strain evidence="2">STM5069sample</strain>
    </source>
</reference>
<keyword evidence="2" id="KW-0328">Glycosyltransferase</keyword>
<evidence type="ECO:0000313" key="2">
    <source>
        <dbReference type="EMBL" id="CAH2405808.1"/>
    </source>
</evidence>
<dbReference type="InterPro" id="IPR050194">
    <property type="entry name" value="Glycosyltransferase_grp1"/>
</dbReference>
<name>A0ABN8K6A4_9HYPH</name>
<dbReference type="InterPro" id="IPR001296">
    <property type="entry name" value="Glyco_trans_1"/>
</dbReference>
<sequence length="401" mass="43907">MIKVLYFTSLFPCWSETFIVREIDELIRLGVDVHIVSLKHPVEKMVQSDAAALLDRVVYPLRGVRAVAQALGACLRHPWRELSALAGMVRGLWRHPMALGKTLVVWWRTLALLPTLRGLAPDHLHAHWATYPSTSAMLASRRLGKPYSFTAHAHDIFLEDHLLADKMRTAAFGVTISEFNRRYLADKVSPLALQCMRIVHCGVRLADFKFAPAGRQPGLILAVGRLHEIKGFRHLVDACELLARRKVPFQCDVIGEGPLRLALQSRIDAAGLSDRVTLLGALKQEEVMAYLARAGVFALPSVVTARGARDGIPVALMEAMAVGLPVVSTRVSGIPELVEHGSSGLLAEPGDAKELAQCIERLIADPASAREMAVMARRTVEREFDVSVEAGKLLSAIGQPA</sequence>
<dbReference type="SUPFAM" id="SSF53756">
    <property type="entry name" value="UDP-Glycosyltransferase/glycogen phosphorylase"/>
    <property type="match status" value="1"/>
</dbReference>
<comment type="caution">
    <text evidence="2">The sequence shown here is derived from an EMBL/GenBank/DDBJ whole genome shotgun (WGS) entry which is preliminary data.</text>
</comment>
<organism evidence="2 3">
    <name type="scientific">Mesorhizobium escarrei</name>
    <dbReference type="NCBI Taxonomy" id="666018"/>
    <lineage>
        <taxon>Bacteria</taxon>
        <taxon>Pseudomonadati</taxon>
        <taxon>Pseudomonadota</taxon>
        <taxon>Alphaproteobacteria</taxon>
        <taxon>Hyphomicrobiales</taxon>
        <taxon>Phyllobacteriaceae</taxon>
        <taxon>Mesorhizobium</taxon>
    </lineage>
</organism>
<keyword evidence="2" id="KW-0808">Transferase</keyword>
<proteinExistence type="predicted"/>
<evidence type="ECO:0000259" key="1">
    <source>
        <dbReference type="Pfam" id="PF00534"/>
    </source>
</evidence>
<dbReference type="PANTHER" id="PTHR45947:SF14">
    <property type="entry name" value="SLL1723 PROTEIN"/>
    <property type="match status" value="1"/>
</dbReference>
<gene>
    <name evidence="2" type="ORF">MES5069_50008</name>
</gene>
<keyword evidence="3" id="KW-1185">Reference proteome</keyword>
<feature type="domain" description="Glycosyl transferase family 1" evidence="1">
    <location>
        <begin position="215"/>
        <end position="377"/>
    </location>
</feature>
<dbReference type="Pfam" id="PF00534">
    <property type="entry name" value="Glycos_transf_1"/>
    <property type="match status" value="1"/>
</dbReference>
<dbReference type="Gene3D" id="3.40.50.2000">
    <property type="entry name" value="Glycogen Phosphorylase B"/>
    <property type="match status" value="2"/>
</dbReference>
<dbReference type="GO" id="GO:0016757">
    <property type="term" value="F:glycosyltransferase activity"/>
    <property type="evidence" value="ECO:0007669"/>
    <property type="project" value="UniProtKB-KW"/>
</dbReference>
<dbReference type="EMBL" id="CAKXZT010000146">
    <property type="protein sequence ID" value="CAH2405808.1"/>
    <property type="molecule type" value="Genomic_DNA"/>
</dbReference>
<dbReference type="RefSeq" id="WP_254020555.1">
    <property type="nucleotide sequence ID" value="NZ_CAKXZT010000146.1"/>
</dbReference>
<dbReference type="Proteomes" id="UP001153050">
    <property type="component" value="Unassembled WGS sequence"/>
</dbReference>
<dbReference type="EC" id="2.4.-.-" evidence="2"/>
<evidence type="ECO:0000313" key="3">
    <source>
        <dbReference type="Proteomes" id="UP001153050"/>
    </source>
</evidence>